<protein>
    <submittedName>
        <fullName evidence="1">Uncharacterized protein</fullName>
    </submittedName>
</protein>
<organism evidence="1 2">
    <name type="scientific">Vicia faba</name>
    <name type="common">Broad bean</name>
    <name type="synonym">Faba vulgaris</name>
    <dbReference type="NCBI Taxonomy" id="3906"/>
    <lineage>
        <taxon>Eukaryota</taxon>
        <taxon>Viridiplantae</taxon>
        <taxon>Streptophyta</taxon>
        <taxon>Embryophyta</taxon>
        <taxon>Tracheophyta</taxon>
        <taxon>Spermatophyta</taxon>
        <taxon>Magnoliopsida</taxon>
        <taxon>eudicotyledons</taxon>
        <taxon>Gunneridae</taxon>
        <taxon>Pentapetalae</taxon>
        <taxon>rosids</taxon>
        <taxon>fabids</taxon>
        <taxon>Fabales</taxon>
        <taxon>Fabaceae</taxon>
        <taxon>Papilionoideae</taxon>
        <taxon>50 kb inversion clade</taxon>
        <taxon>NPAAA clade</taxon>
        <taxon>Hologalegina</taxon>
        <taxon>IRL clade</taxon>
        <taxon>Fabeae</taxon>
        <taxon>Vicia</taxon>
    </lineage>
</organism>
<dbReference type="Proteomes" id="UP001157006">
    <property type="component" value="Chromosome 3"/>
</dbReference>
<sequence>MGFFQYLLRTSTPPSILSRREPSSLIYGQKQNLDSGALAEEEWNDSCHFLFPYADADSDRLEYYPFLSLGIAGKIRSMKTMGQGSGYLVKPAPVFNLGIKYLKKILPEKLERVEQKSFQSQQFKELDFFHALLSKVGFSLGGRALSFALRGLGCSAGLALTVDFTLQALLTYQNHMMPLGEGTSGSESPASQSDSPCLLGNGFRRISTTIRLVPWERHRCGGRKSHAG</sequence>
<reference evidence="1 2" key="1">
    <citation type="submission" date="2023-01" db="EMBL/GenBank/DDBJ databases">
        <authorList>
            <person name="Kreplak J."/>
        </authorList>
    </citation>
    <scope>NUCLEOTIDE SEQUENCE [LARGE SCALE GENOMIC DNA]</scope>
</reference>
<name>A0AAV1A9U2_VICFA</name>
<proteinExistence type="predicted"/>
<dbReference type="AlphaFoldDB" id="A0AAV1A9U2"/>
<dbReference type="EMBL" id="OX451738">
    <property type="protein sequence ID" value="CAI8606162.1"/>
    <property type="molecule type" value="Genomic_DNA"/>
</dbReference>
<keyword evidence="2" id="KW-1185">Reference proteome</keyword>
<evidence type="ECO:0000313" key="2">
    <source>
        <dbReference type="Proteomes" id="UP001157006"/>
    </source>
</evidence>
<gene>
    <name evidence="1" type="ORF">VFH_III217080</name>
</gene>
<accession>A0AAV1A9U2</accession>
<evidence type="ECO:0000313" key="1">
    <source>
        <dbReference type="EMBL" id="CAI8606162.1"/>
    </source>
</evidence>